<evidence type="ECO:0000313" key="4">
    <source>
        <dbReference type="Proteomes" id="UP001285354"/>
    </source>
</evidence>
<accession>A0AAD9SXV4</accession>
<evidence type="ECO:0008006" key="5">
    <source>
        <dbReference type="Google" id="ProtNLM"/>
    </source>
</evidence>
<reference evidence="3" key="1">
    <citation type="submission" date="2023-06" db="EMBL/GenBank/DDBJ databases">
        <title>Draft genome of Marssonina rosae.</title>
        <authorList>
            <person name="Cheng Q."/>
        </authorList>
    </citation>
    <scope>NUCLEOTIDE SEQUENCE</scope>
    <source>
        <strain evidence="3">R4</strain>
    </source>
</reference>
<evidence type="ECO:0000256" key="2">
    <source>
        <dbReference type="SAM" id="Phobius"/>
    </source>
</evidence>
<gene>
    <name evidence="3" type="ORF">QTJ16_003718</name>
</gene>
<keyword evidence="2" id="KW-0472">Membrane</keyword>
<dbReference type="Proteomes" id="UP001285354">
    <property type="component" value="Unassembled WGS sequence"/>
</dbReference>
<feature type="region of interest" description="Disordered" evidence="1">
    <location>
        <begin position="568"/>
        <end position="592"/>
    </location>
</feature>
<feature type="compositionally biased region" description="Basic and acidic residues" evidence="1">
    <location>
        <begin position="467"/>
        <end position="477"/>
    </location>
</feature>
<dbReference type="SUPFAM" id="SSF117281">
    <property type="entry name" value="Kelch motif"/>
    <property type="match status" value="1"/>
</dbReference>
<keyword evidence="2" id="KW-1133">Transmembrane helix</keyword>
<feature type="region of interest" description="Disordered" evidence="1">
    <location>
        <begin position="463"/>
        <end position="488"/>
    </location>
</feature>
<protein>
    <recommendedName>
        <fullName evidence="5">Pre-mRNA splicing factor CLF1</fullName>
    </recommendedName>
</protein>
<dbReference type="InterPro" id="IPR015915">
    <property type="entry name" value="Kelch-typ_b-propeller"/>
</dbReference>
<dbReference type="AlphaFoldDB" id="A0AAD9SXV4"/>
<name>A0AAD9SXV4_9HELO</name>
<dbReference type="EMBL" id="JAUBYV010000005">
    <property type="protein sequence ID" value="KAK2626543.1"/>
    <property type="molecule type" value="Genomic_DNA"/>
</dbReference>
<proteinExistence type="predicted"/>
<feature type="compositionally biased region" description="Polar residues" evidence="1">
    <location>
        <begin position="609"/>
        <end position="619"/>
    </location>
</feature>
<feature type="compositionally biased region" description="Polar residues" evidence="1">
    <location>
        <begin position="697"/>
        <end position="708"/>
    </location>
</feature>
<evidence type="ECO:0000313" key="3">
    <source>
        <dbReference type="EMBL" id="KAK2626543.1"/>
    </source>
</evidence>
<sequence>MALPMPQYSLDGSCSALFNNTLFTYSSVAFQSLKMVNDAAWETLEMGVPVSGGVCVKSTPVNDTSAAALYIVGGTSTDTSYPGLQRYTFSNQSWETITPTVPVTQNRLYHAAVYLNTSDTILVFAGTQDGSMQLSSQTFTIQAEPPFTVLAYEAIAPPAISPILMQWSESKAMYMGGSDTNQKAMIFSPSKSWVDSNATFANPVYNTSNVKALVINGDDASKNIYTLDMTTSPNTINRTVLIDADGNPVKNAAPVVETNLKERKRAELTVADWPVYNDTLVPTTTRSSYSIAKDQSGMVVISGGNDQDVLCIFKARANTWVNATAKLGSKSITEHGLGTAPSSTISPSASSTASALPESSVAAVTYSSDDKTATAKVVGAVLGSTAGLALIMIALLVLFRWRQRRREHFEAGHQRRASGLQEKNDMDFVDRGLPQMTSTRQFQRHQPSDSQSSTSSMAILMGRAGHKKSDEKGDSSEARSPYSNNIDGSYKEAISMPVPLEHPYSKATRDEKTVSFAEAGPSQMGGVVPRGSTRGGRRGSTRRSSGWNRYWSGGSSLNILGFGSKRTTYDGSDRSSGYSEHQMPSRNSAIVPPLNLDDRLGMNRVMSGSVISGSPTVQSHPAKVPLSGGMSGQIERPASMRSSFSYDDRYDAFSSGVPANAGEQNIAWTPVERRGGWETRASNYSESIYTTALGRSTANFDDNNNRSTRFPGAEQPAVPQRPHQADADMSWLNLGGNSKM</sequence>
<feature type="region of interest" description="Disordered" evidence="1">
    <location>
        <begin position="609"/>
        <end position="634"/>
    </location>
</feature>
<feature type="region of interest" description="Disordered" evidence="1">
    <location>
        <begin position="697"/>
        <end position="740"/>
    </location>
</feature>
<comment type="caution">
    <text evidence="3">The sequence shown here is derived from an EMBL/GenBank/DDBJ whole genome shotgun (WGS) entry which is preliminary data.</text>
</comment>
<feature type="compositionally biased region" description="Polar residues" evidence="1">
    <location>
        <begin position="574"/>
        <end position="588"/>
    </location>
</feature>
<keyword evidence="2" id="KW-0812">Transmembrane</keyword>
<organism evidence="3 4">
    <name type="scientific">Diplocarpon rosae</name>
    <dbReference type="NCBI Taxonomy" id="946125"/>
    <lineage>
        <taxon>Eukaryota</taxon>
        <taxon>Fungi</taxon>
        <taxon>Dikarya</taxon>
        <taxon>Ascomycota</taxon>
        <taxon>Pezizomycotina</taxon>
        <taxon>Leotiomycetes</taxon>
        <taxon>Helotiales</taxon>
        <taxon>Drepanopezizaceae</taxon>
        <taxon>Diplocarpon</taxon>
    </lineage>
</organism>
<feature type="region of interest" description="Disordered" evidence="1">
    <location>
        <begin position="520"/>
        <end position="546"/>
    </location>
</feature>
<keyword evidence="4" id="KW-1185">Reference proteome</keyword>
<feature type="transmembrane region" description="Helical" evidence="2">
    <location>
        <begin position="377"/>
        <end position="399"/>
    </location>
</feature>
<evidence type="ECO:0000256" key="1">
    <source>
        <dbReference type="SAM" id="MobiDB-lite"/>
    </source>
</evidence>
<dbReference type="Gene3D" id="2.120.10.80">
    <property type="entry name" value="Kelch-type beta propeller"/>
    <property type="match status" value="1"/>
</dbReference>